<evidence type="ECO:0000313" key="2">
    <source>
        <dbReference type="EMBL" id="GAA0157755.1"/>
    </source>
</evidence>
<evidence type="ECO:0000313" key="3">
    <source>
        <dbReference type="Proteomes" id="UP001454036"/>
    </source>
</evidence>
<dbReference type="EMBL" id="BAABME010003177">
    <property type="protein sequence ID" value="GAA0157755.1"/>
    <property type="molecule type" value="Genomic_DNA"/>
</dbReference>
<dbReference type="PANTHER" id="PTHR35702:SF1">
    <property type="entry name" value="EXPRESSED PROTEIN"/>
    <property type="match status" value="1"/>
</dbReference>
<comment type="caution">
    <text evidence="2">The sequence shown here is derived from an EMBL/GenBank/DDBJ whole genome shotgun (WGS) entry which is preliminary data.</text>
</comment>
<dbReference type="Proteomes" id="UP001454036">
    <property type="component" value="Unassembled WGS sequence"/>
</dbReference>
<feature type="region of interest" description="Disordered" evidence="1">
    <location>
        <begin position="209"/>
        <end position="233"/>
    </location>
</feature>
<dbReference type="PANTHER" id="PTHR35702">
    <property type="entry name" value="EXPRESSED PROTEIN"/>
    <property type="match status" value="1"/>
</dbReference>
<name>A0AAV3Q2L0_LITER</name>
<reference evidence="2 3" key="1">
    <citation type="submission" date="2024-01" db="EMBL/GenBank/DDBJ databases">
        <title>The complete chloroplast genome sequence of Lithospermum erythrorhizon: insights into the phylogenetic relationship among Boraginaceae species and the maternal lineages of purple gromwells.</title>
        <authorList>
            <person name="Okada T."/>
            <person name="Watanabe K."/>
        </authorList>
    </citation>
    <scope>NUCLEOTIDE SEQUENCE [LARGE SCALE GENOMIC DNA]</scope>
</reference>
<evidence type="ECO:0000256" key="1">
    <source>
        <dbReference type="SAM" id="MobiDB-lite"/>
    </source>
</evidence>
<dbReference type="AlphaFoldDB" id="A0AAV3Q2L0"/>
<organism evidence="2 3">
    <name type="scientific">Lithospermum erythrorhizon</name>
    <name type="common">Purple gromwell</name>
    <name type="synonym">Lithospermum officinale var. erythrorhizon</name>
    <dbReference type="NCBI Taxonomy" id="34254"/>
    <lineage>
        <taxon>Eukaryota</taxon>
        <taxon>Viridiplantae</taxon>
        <taxon>Streptophyta</taxon>
        <taxon>Embryophyta</taxon>
        <taxon>Tracheophyta</taxon>
        <taxon>Spermatophyta</taxon>
        <taxon>Magnoliopsida</taxon>
        <taxon>eudicotyledons</taxon>
        <taxon>Gunneridae</taxon>
        <taxon>Pentapetalae</taxon>
        <taxon>asterids</taxon>
        <taxon>lamiids</taxon>
        <taxon>Boraginales</taxon>
        <taxon>Boraginaceae</taxon>
        <taxon>Boraginoideae</taxon>
        <taxon>Lithospermeae</taxon>
        <taxon>Lithospermum</taxon>
    </lineage>
</organism>
<gene>
    <name evidence="2" type="ORF">LIER_14951</name>
</gene>
<keyword evidence="3" id="KW-1185">Reference proteome</keyword>
<proteinExistence type="predicted"/>
<protein>
    <submittedName>
        <fullName evidence="2">Uncharacterized protein</fullName>
    </submittedName>
</protein>
<accession>A0AAV3Q2L0</accession>
<sequence length="263" mass="28574">MILQKTRVQLLLFIVGIIILSFTAEKCRQLVGEEAASKSGQFSILICFDGSYGTAACLAKQGVKLYANNIRSSRVESARNQAIETALVDALSQGMDAKAAATHSQNEGKKAAKLATRQNKRIIGPIISSGWDFFESLYYGGTVIEASLRGTGALFGTYYFGFVGERKLGRVGYLVGSQVGSWIGGEIGLMVYDLVNGVYFFLEFSEQGETNGRSDESYEPIAFETSDGSLTEESSSFMASEYTGEMNGYDPPVSEDLEVHEDL</sequence>